<accession>A0A226HP34</accession>
<comment type="caution">
    <text evidence="1">The sequence shown here is derived from an EMBL/GenBank/DDBJ whole genome shotgun (WGS) entry which is preliminary data.</text>
</comment>
<dbReference type="Proteomes" id="UP000198345">
    <property type="component" value="Unassembled WGS sequence"/>
</dbReference>
<dbReference type="OrthoDB" id="1036397at2"/>
<evidence type="ECO:0000313" key="2">
    <source>
        <dbReference type="Proteomes" id="UP000198345"/>
    </source>
</evidence>
<reference evidence="1 2" key="1">
    <citation type="submission" date="2016-11" db="EMBL/GenBank/DDBJ databases">
        <title>Whole genomes of Flavobacteriaceae.</title>
        <authorList>
            <person name="Stine C."/>
            <person name="Li C."/>
            <person name="Tadesse D."/>
        </authorList>
    </citation>
    <scope>NUCLEOTIDE SEQUENCE [LARGE SCALE GENOMIC DNA]</scope>
    <source>
        <strain evidence="1 2">DSM 18292</strain>
    </source>
</reference>
<dbReference type="AlphaFoldDB" id="A0A226HP34"/>
<evidence type="ECO:0000313" key="1">
    <source>
        <dbReference type="EMBL" id="OXA96079.1"/>
    </source>
</evidence>
<protein>
    <recommendedName>
        <fullName evidence="3">Methyltransferase type 11</fullName>
    </recommendedName>
</protein>
<keyword evidence="2" id="KW-1185">Reference proteome</keyword>
<dbReference type="EMBL" id="MUGW01000002">
    <property type="protein sequence ID" value="OXA96079.1"/>
    <property type="molecule type" value="Genomic_DNA"/>
</dbReference>
<dbReference type="RefSeq" id="WP_089047875.1">
    <property type="nucleotide sequence ID" value="NZ_FXTV01000001.1"/>
</dbReference>
<gene>
    <name evidence="1" type="ORF">B0A66_00420</name>
</gene>
<name>A0A226HP34_9FLAO</name>
<proteinExistence type="predicted"/>
<organism evidence="1 2">
    <name type="scientific">Flavobacterium hercynium</name>
    <dbReference type="NCBI Taxonomy" id="387094"/>
    <lineage>
        <taxon>Bacteria</taxon>
        <taxon>Pseudomonadati</taxon>
        <taxon>Bacteroidota</taxon>
        <taxon>Flavobacteriia</taxon>
        <taxon>Flavobacteriales</taxon>
        <taxon>Flavobacteriaceae</taxon>
        <taxon>Flavobacterium</taxon>
    </lineage>
</organism>
<evidence type="ECO:0008006" key="3">
    <source>
        <dbReference type="Google" id="ProtNLM"/>
    </source>
</evidence>
<sequence length="70" mass="8087">MVVEVFKTNVQKEADKNNIITIIQNQFPHYKVNFDLEDCDKILRVEGRGLKPKSIIDYVNCLGYICVALE</sequence>